<dbReference type="EMBL" id="JAEHOC010000014">
    <property type="protein sequence ID" value="KAG2435891.1"/>
    <property type="molecule type" value="Genomic_DNA"/>
</dbReference>
<keyword evidence="2" id="KW-0812">Transmembrane</keyword>
<evidence type="ECO:0000256" key="2">
    <source>
        <dbReference type="SAM" id="Phobius"/>
    </source>
</evidence>
<accession>A0A835TCW5</accession>
<dbReference type="PANTHER" id="PTHR38389">
    <property type="entry name" value="DNA-DIRECTED RNA POLYMERASE SUBUNIT BETA"/>
    <property type="match status" value="1"/>
</dbReference>
<evidence type="ECO:0000256" key="1">
    <source>
        <dbReference type="SAM" id="MobiDB-lite"/>
    </source>
</evidence>
<proteinExistence type="predicted"/>
<feature type="transmembrane region" description="Helical" evidence="2">
    <location>
        <begin position="119"/>
        <end position="143"/>
    </location>
</feature>
<sequence>MLSLTHISRRQAVSGVKQQRCVPRVSQVVFARLGSKPQKGPVAKQATPKAAGAKGEAAAAPRKFEDPEDYRLWPSDIYVPALYYNAVMYGEIVFYAALADAAFSGDWSRIGVLTTAQEVLAAQAFTFIMSAHAVVGVISAAYATRVQYPVLEAGVRGALFGTLGLYDVYVRTNEGFSRNSSDK</sequence>
<feature type="compositionally biased region" description="Low complexity" evidence="1">
    <location>
        <begin position="46"/>
        <end position="61"/>
    </location>
</feature>
<organism evidence="4 5">
    <name type="scientific">Chlamydomonas incerta</name>
    <dbReference type="NCBI Taxonomy" id="51695"/>
    <lineage>
        <taxon>Eukaryota</taxon>
        <taxon>Viridiplantae</taxon>
        <taxon>Chlorophyta</taxon>
        <taxon>core chlorophytes</taxon>
        <taxon>Chlorophyceae</taxon>
        <taxon>CS clade</taxon>
        <taxon>Chlamydomonadales</taxon>
        <taxon>Chlamydomonadaceae</taxon>
        <taxon>Chlamydomonas</taxon>
    </lineage>
</organism>
<keyword evidence="5" id="KW-1185">Reference proteome</keyword>
<keyword evidence="2" id="KW-1133">Transmembrane helix</keyword>
<feature type="transmembrane region" description="Helical" evidence="2">
    <location>
        <begin position="81"/>
        <end position="99"/>
    </location>
</feature>
<dbReference type="OrthoDB" id="1937164at2759"/>
<reference evidence="4" key="1">
    <citation type="journal article" date="2020" name="bioRxiv">
        <title>Comparative genomics of Chlamydomonas.</title>
        <authorList>
            <person name="Craig R.J."/>
            <person name="Hasan A.R."/>
            <person name="Ness R.W."/>
            <person name="Keightley P.D."/>
        </authorList>
    </citation>
    <scope>NUCLEOTIDE SEQUENCE</scope>
    <source>
        <strain evidence="4">SAG 7.73</strain>
    </source>
</reference>
<dbReference type="InterPro" id="IPR057209">
    <property type="entry name" value="DUF7887"/>
</dbReference>
<comment type="caution">
    <text evidence="4">The sequence shown here is derived from an EMBL/GenBank/DDBJ whole genome shotgun (WGS) entry which is preliminary data.</text>
</comment>
<dbReference type="PANTHER" id="PTHR38389:SF1">
    <property type="entry name" value="DNA-DIRECTED RNA POLYMERASE SUBUNIT BETA"/>
    <property type="match status" value="1"/>
</dbReference>
<evidence type="ECO:0000259" key="3">
    <source>
        <dbReference type="Pfam" id="PF25397"/>
    </source>
</evidence>
<gene>
    <name evidence="4" type="ORF">HXX76_007086</name>
</gene>
<name>A0A835TCW5_CHLIN</name>
<feature type="region of interest" description="Disordered" evidence="1">
    <location>
        <begin position="38"/>
        <end position="62"/>
    </location>
</feature>
<dbReference type="AlphaFoldDB" id="A0A835TCW5"/>
<evidence type="ECO:0000313" key="4">
    <source>
        <dbReference type="EMBL" id="KAG2435891.1"/>
    </source>
</evidence>
<protein>
    <recommendedName>
        <fullName evidence="3">DUF7887 domain-containing protein</fullName>
    </recommendedName>
</protein>
<dbReference type="Proteomes" id="UP000650467">
    <property type="component" value="Unassembled WGS sequence"/>
</dbReference>
<feature type="domain" description="DUF7887" evidence="3">
    <location>
        <begin position="97"/>
        <end position="127"/>
    </location>
</feature>
<keyword evidence="2" id="KW-0472">Membrane</keyword>
<dbReference type="Pfam" id="PF25397">
    <property type="entry name" value="DUF7887"/>
    <property type="match status" value="1"/>
</dbReference>
<evidence type="ECO:0000313" key="5">
    <source>
        <dbReference type="Proteomes" id="UP000650467"/>
    </source>
</evidence>